<keyword evidence="1" id="KW-0597">Phosphoprotein</keyword>
<dbReference type="OrthoDB" id="448492at2759"/>
<dbReference type="GO" id="GO:0003730">
    <property type="term" value="F:mRNA 3'-UTR binding"/>
    <property type="evidence" value="ECO:0007669"/>
    <property type="project" value="TreeGrafter"/>
</dbReference>
<feature type="region of interest" description="Disordered" evidence="2">
    <location>
        <begin position="1"/>
        <end position="27"/>
    </location>
</feature>
<evidence type="ECO:0000256" key="1">
    <source>
        <dbReference type="ARBA" id="ARBA00022553"/>
    </source>
</evidence>
<evidence type="ECO:0000256" key="2">
    <source>
        <dbReference type="SAM" id="MobiDB-lite"/>
    </source>
</evidence>
<dbReference type="SUPFAM" id="SSF50249">
    <property type="entry name" value="Nucleic acid-binding proteins"/>
    <property type="match status" value="1"/>
</dbReference>
<gene>
    <name evidence="4" type="ORF">E2C01_039049</name>
</gene>
<protein>
    <submittedName>
        <fullName evidence="4">Cold shock domain-containing protein</fullName>
    </submittedName>
</protein>
<evidence type="ECO:0000259" key="3">
    <source>
        <dbReference type="PROSITE" id="PS51857"/>
    </source>
</evidence>
<dbReference type="InterPro" id="IPR011129">
    <property type="entry name" value="CSD"/>
</dbReference>
<dbReference type="Gene3D" id="2.40.50.140">
    <property type="entry name" value="Nucleic acid-binding proteins"/>
    <property type="match status" value="2"/>
</dbReference>
<dbReference type="PANTHER" id="PTHR12962">
    <property type="entry name" value="CALCIUM-REGULATED HEAT STABLE PROTEIN CRHSP-24-RELATED"/>
    <property type="match status" value="1"/>
</dbReference>
<dbReference type="GO" id="GO:0005737">
    <property type="term" value="C:cytoplasm"/>
    <property type="evidence" value="ECO:0007669"/>
    <property type="project" value="TreeGrafter"/>
</dbReference>
<dbReference type="InterPro" id="IPR002059">
    <property type="entry name" value="CSP_DNA-bd"/>
</dbReference>
<dbReference type="SMART" id="SM00357">
    <property type="entry name" value="CSP"/>
    <property type="match status" value="1"/>
</dbReference>
<dbReference type="InterPro" id="IPR019844">
    <property type="entry name" value="CSD_CS"/>
</dbReference>
<dbReference type="PROSITE" id="PS51857">
    <property type="entry name" value="CSD_2"/>
    <property type="match status" value="1"/>
</dbReference>
<reference evidence="4 5" key="1">
    <citation type="submission" date="2019-05" db="EMBL/GenBank/DDBJ databases">
        <title>Another draft genome of Portunus trituberculatus and its Hox gene families provides insights of decapod evolution.</title>
        <authorList>
            <person name="Jeong J.-H."/>
            <person name="Song I."/>
            <person name="Kim S."/>
            <person name="Choi T."/>
            <person name="Kim D."/>
            <person name="Ryu S."/>
            <person name="Kim W."/>
        </authorList>
    </citation>
    <scope>NUCLEOTIDE SEQUENCE [LARGE SCALE GENOMIC DNA]</scope>
    <source>
        <tissue evidence="4">Muscle</tissue>
    </source>
</reference>
<proteinExistence type="predicted"/>
<dbReference type="GO" id="GO:0043488">
    <property type="term" value="P:regulation of mRNA stability"/>
    <property type="evidence" value="ECO:0007669"/>
    <property type="project" value="TreeGrafter"/>
</dbReference>
<organism evidence="4 5">
    <name type="scientific">Portunus trituberculatus</name>
    <name type="common">Swimming crab</name>
    <name type="synonym">Neptunus trituberculatus</name>
    <dbReference type="NCBI Taxonomy" id="210409"/>
    <lineage>
        <taxon>Eukaryota</taxon>
        <taxon>Metazoa</taxon>
        <taxon>Ecdysozoa</taxon>
        <taxon>Arthropoda</taxon>
        <taxon>Crustacea</taxon>
        <taxon>Multicrustacea</taxon>
        <taxon>Malacostraca</taxon>
        <taxon>Eumalacostraca</taxon>
        <taxon>Eucarida</taxon>
        <taxon>Decapoda</taxon>
        <taxon>Pleocyemata</taxon>
        <taxon>Brachyura</taxon>
        <taxon>Eubrachyura</taxon>
        <taxon>Portunoidea</taxon>
        <taxon>Portunidae</taxon>
        <taxon>Portuninae</taxon>
        <taxon>Portunus</taxon>
    </lineage>
</organism>
<dbReference type="InterPro" id="IPR052069">
    <property type="entry name" value="Ca-reg_mRNA-binding_domain"/>
</dbReference>
<dbReference type="InterPro" id="IPR012340">
    <property type="entry name" value="NA-bd_OB-fold"/>
</dbReference>
<dbReference type="PANTHER" id="PTHR12962:SF1">
    <property type="entry name" value="COLD SHOCK DOMAIN-CONTAINING PROTEIN CG9705"/>
    <property type="match status" value="1"/>
</dbReference>
<comment type="caution">
    <text evidence="4">The sequence shown here is derived from an EMBL/GenBank/DDBJ whole genome shotgun (WGS) entry which is preliminary data.</text>
</comment>
<sequence length="171" mass="19479">MTFSFYLPTTPLTEMSTPGSNTPDSPSRRLLLIPSPIVTRRTRTKSTSDIAISNPEVKGKVKFFCRAKGHGFIIPDDGTEDLFLHISDIEEHFPLTLCHSHHLTPSPYPLTLLPSYSIEGEYVPQEGDEVTYRLCPIPPKREKFQATHVRIVNFTPEVHHRWDCKIDEEGH</sequence>
<accession>A0A5B7FDR8</accession>
<dbReference type="CDD" id="cd04458">
    <property type="entry name" value="CSP_CDS"/>
    <property type="match status" value="1"/>
</dbReference>
<dbReference type="EMBL" id="VSRR010006686">
    <property type="protein sequence ID" value="MPC45351.1"/>
    <property type="molecule type" value="Genomic_DNA"/>
</dbReference>
<evidence type="ECO:0000313" key="5">
    <source>
        <dbReference type="Proteomes" id="UP000324222"/>
    </source>
</evidence>
<evidence type="ECO:0000313" key="4">
    <source>
        <dbReference type="EMBL" id="MPC45351.1"/>
    </source>
</evidence>
<name>A0A5B7FDR8_PORTR</name>
<dbReference type="FunFam" id="2.40.50.140:FF:000086">
    <property type="entry name" value="Cold shock domain-containing protein C2"/>
    <property type="match status" value="1"/>
</dbReference>
<dbReference type="AlphaFoldDB" id="A0A5B7FDR8"/>
<dbReference type="Pfam" id="PF00313">
    <property type="entry name" value="CSD"/>
    <property type="match status" value="1"/>
</dbReference>
<dbReference type="Proteomes" id="UP000324222">
    <property type="component" value="Unassembled WGS sequence"/>
</dbReference>
<feature type="domain" description="CSD" evidence="3">
    <location>
        <begin position="56"/>
        <end position="151"/>
    </location>
</feature>
<keyword evidence="5" id="KW-1185">Reference proteome</keyword>
<dbReference type="PROSITE" id="PS00352">
    <property type="entry name" value="CSD_1"/>
    <property type="match status" value="1"/>
</dbReference>
<feature type="compositionally biased region" description="Polar residues" evidence="2">
    <location>
        <begin position="10"/>
        <end position="25"/>
    </location>
</feature>